<dbReference type="Proteomes" id="UP000193100">
    <property type="component" value="Chromosome"/>
</dbReference>
<dbReference type="AlphaFoldDB" id="A0A1W6K4X6"/>
<gene>
    <name evidence="1" type="ORF">MARSALSMR5_00326</name>
</gene>
<dbReference type="RefSeq" id="WP_085678393.1">
    <property type="nucleotide sequence ID" value="NZ_CP020931.1"/>
</dbReference>
<dbReference type="GeneID" id="77254330"/>
<dbReference type="EMBL" id="CP020931">
    <property type="protein sequence ID" value="ARM82427.1"/>
    <property type="molecule type" value="Genomic_DNA"/>
</dbReference>
<sequence>MPLKKLFTKREMESIYSGANSAIWHSHQHARNHAKKATREEDFVATLVTDGVPIVEQRWRDLLRSKGISLRVSGVFCHGHPQVGFGKPYPRIELADLLVVYHHIGRQKTFSRAMLIQAKTSSDGTLLLKPNDLQLKLYSNWPPFEFVTGGLQKGMRDFGKNVSGSRYALVLNTKKFPEEIDWPDQCPWAESPSIRRLEVTQSFARVLGNMLLSKDGRPCSLERPRSDWSKTIKELMEVTGKKTYRRTNIGRGDTPRESRSIGDLANDRVLYCAGDLSTDSKANWLAKSPSMPLLERTFRSLPDESAEDQIVPPFLNDEFEEDGARGISTLLIETHDPEG</sequence>
<evidence type="ECO:0000313" key="2">
    <source>
        <dbReference type="Proteomes" id="UP000193100"/>
    </source>
</evidence>
<reference evidence="1 2" key="1">
    <citation type="submission" date="2017-04" db="EMBL/GenBank/DDBJ databases">
        <title>Genome Sequence of Marinobacter salarius strain SMR5 Isolated from a culture of the Diatom Skeletonema marinoi.</title>
        <authorList>
            <person name="Topel M."/>
            <person name="Pinder M.I.M."/>
            <person name="Johansson O.N."/>
            <person name="Kourtchenko O."/>
            <person name="Godhe A."/>
            <person name="Clarke A.K."/>
        </authorList>
    </citation>
    <scope>NUCLEOTIDE SEQUENCE [LARGE SCALE GENOMIC DNA]</scope>
    <source>
        <strain evidence="1 2">SMR5</strain>
    </source>
</reference>
<evidence type="ECO:0000313" key="1">
    <source>
        <dbReference type="EMBL" id="ARM82427.1"/>
    </source>
</evidence>
<protein>
    <submittedName>
        <fullName evidence="1">Uncharacterized protein</fullName>
    </submittedName>
</protein>
<accession>A0A1W6K4X6</accession>
<organism evidence="1 2">
    <name type="scientific">Marinobacter salarius</name>
    <dbReference type="NCBI Taxonomy" id="1420917"/>
    <lineage>
        <taxon>Bacteria</taxon>
        <taxon>Pseudomonadati</taxon>
        <taxon>Pseudomonadota</taxon>
        <taxon>Gammaproteobacteria</taxon>
        <taxon>Pseudomonadales</taxon>
        <taxon>Marinobacteraceae</taxon>
        <taxon>Marinobacter</taxon>
    </lineage>
</organism>
<proteinExistence type="predicted"/>
<name>A0A1W6K4X6_9GAMM</name>